<keyword evidence="1" id="KW-0464">Manganese</keyword>
<feature type="binding site" evidence="1">
    <location>
        <position position="103"/>
    </location>
    <ligand>
        <name>Mn(2+)</name>
        <dbReference type="ChEBI" id="CHEBI:29035"/>
        <label>2</label>
    </ligand>
</feature>
<keyword evidence="1" id="KW-0479">Metal-binding</keyword>
<dbReference type="Pfam" id="PF01546">
    <property type="entry name" value="Peptidase_M20"/>
    <property type="match status" value="1"/>
</dbReference>
<keyword evidence="4" id="KW-1185">Reference proteome</keyword>
<feature type="binding site" evidence="1">
    <location>
        <position position="362"/>
    </location>
    <ligand>
        <name>Mn(2+)</name>
        <dbReference type="ChEBI" id="CHEBI:29035"/>
        <label>2</label>
    </ligand>
</feature>
<accession>A0A6P0HK87</accession>
<feature type="binding site" evidence="1">
    <location>
        <position position="101"/>
    </location>
    <ligand>
        <name>Mn(2+)</name>
        <dbReference type="ChEBI" id="CHEBI:29035"/>
        <label>2</label>
    </ligand>
</feature>
<dbReference type="EMBL" id="JAAGXA010000007">
    <property type="protein sequence ID" value="NEN79033.1"/>
    <property type="molecule type" value="Genomic_DNA"/>
</dbReference>
<dbReference type="AlphaFoldDB" id="A0A6P0HK87"/>
<organism evidence="3 4">
    <name type="scientific">Nocardioides zeae</name>
    <dbReference type="NCBI Taxonomy" id="1457234"/>
    <lineage>
        <taxon>Bacteria</taxon>
        <taxon>Bacillati</taxon>
        <taxon>Actinomycetota</taxon>
        <taxon>Actinomycetes</taxon>
        <taxon>Propionibacteriales</taxon>
        <taxon>Nocardioidaceae</taxon>
        <taxon>Nocardioides</taxon>
    </lineage>
</organism>
<dbReference type="SUPFAM" id="SSF53187">
    <property type="entry name" value="Zn-dependent exopeptidases"/>
    <property type="match status" value="1"/>
</dbReference>
<protein>
    <submittedName>
        <fullName evidence="3">Amidohydrolase</fullName>
    </submittedName>
</protein>
<dbReference type="InterPro" id="IPR036264">
    <property type="entry name" value="Bact_exopeptidase_dim_dom"/>
</dbReference>
<reference evidence="3 4" key="1">
    <citation type="journal article" date="2014" name="Int. J. Syst. Evol. Microbiol.">
        <title>Nocardioides zeae sp. nov., isolated from the stem of Zea mays.</title>
        <authorList>
            <person name="Glaeser S.P."/>
            <person name="McInroy J.A."/>
            <person name="Busse H.J."/>
            <person name="Kampfer P."/>
        </authorList>
    </citation>
    <scope>NUCLEOTIDE SEQUENCE [LARGE SCALE GENOMIC DNA]</scope>
    <source>
        <strain evidence="3 4">JCM 30728</strain>
    </source>
</reference>
<proteinExistence type="predicted"/>
<dbReference type="InterPro" id="IPR011650">
    <property type="entry name" value="Peptidase_M20_dimer"/>
</dbReference>
<gene>
    <name evidence="3" type="ORF">G3T38_12170</name>
</gene>
<feature type="binding site" evidence="1">
    <location>
        <position position="139"/>
    </location>
    <ligand>
        <name>Mn(2+)</name>
        <dbReference type="ChEBI" id="CHEBI:29035"/>
        <label>2</label>
    </ligand>
</feature>
<dbReference type="GO" id="GO:0046872">
    <property type="term" value="F:metal ion binding"/>
    <property type="evidence" value="ECO:0007669"/>
    <property type="project" value="UniProtKB-KW"/>
</dbReference>
<dbReference type="NCBIfam" id="TIGR01891">
    <property type="entry name" value="amidohydrolases"/>
    <property type="match status" value="1"/>
</dbReference>
<feature type="domain" description="Peptidase M20 dimerisation" evidence="2">
    <location>
        <begin position="190"/>
        <end position="280"/>
    </location>
</feature>
<dbReference type="Proteomes" id="UP000468687">
    <property type="component" value="Unassembled WGS sequence"/>
</dbReference>
<dbReference type="Pfam" id="PF07687">
    <property type="entry name" value="M20_dimer"/>
    <property type="match status" value="1"/>
</dbReference>
<comment type="cofactor">
    <cofactor evidence="1">
        <name>Mn(2+)</name>
        <dbReference type="ChEBI" id="CHEBI:29035"/>
    </cofactor>
    <text evidence="1">The Mn(2+) ion enhances activity.</text>
</comment>
<dbReference type="Gene3D" id="3.40.630.10">
    <property type="entry name" value="Zn peptidases"/>
    <property type="match status" value="1"/>
</dbReference>
<evidence type="ECO:0000259" key="2">
    <source>
        <dbReference type="Pfam" id="PF07687"/>
    </source>
</evidence>
<dbReference type="InterPro" id="IPR017439">
    <property type="entry name" value="Amidohydrolase"/>
</dbReference>
<sequence length="396" mass="41159">MHATSEILTALADELVAVRRDLHAHPELAWTETRTTQLLADRLRAAGIRVRTLTTTGLVAEVGTEGEGPVVALRGDIDALPLEDRTGLAWASTVPGVAHACGHDVHASALLGAALTLQQLHERGALPGRVRLLFQPAEEVMPGGALELIAAGALADVAAVFALHCDPSLDVGEVGLLEGPITGAADHLVVHLSGRGGHTSRPHLTEDLTFALGKLLTELPAVLSRRIDPRAGVSVVWGQVEAGVAPNVIPAEGRMSGTVRMLDAEAWAVAEDVVRRAVQLLAEPYGVEAVVHYTRGVPPVVNAASATAALRRAALTVLGPTGAATTRQSLGGEDFGWYLQHVPGALARLGTRTPGGRTYDLHQGDLVVDERAVTIGAALLAETALEALAGPAVNAR</sequence>
<dbReference type="PANTHER" id="PTHR11014">
    <property type="entry name" value="PEPTIDASE M20 FAMILY MEMBER"/>
    <property type="match status" value="1"/>
</dbReference>
<dbReference type="PANTHER" id="PTHR11014:SF63">
    <property type="entry name" value="METALLOPEPTIDASE, PUTATIVE (AFU_ORTHOLOGUE AFUA_6G09600)-RELATED"/>
    <property type="match status" value="1"/>
</dbReference>
<dbReference type="GO" id="GO:0016787">
    <property type="term" value="F:hydrolase activity"/>
    <property type="evidence" value="ECO:0007669"/>
    <property type="project" value="UniProtKB-KW"/>
</dbReference>
<keyword evidence="3" id="KW-0378">Hydrolase</keyword>
<dbReference type="Gene3D" id="3.30.70.360">
    <property type="match status" value="1"/>
</dbReference>
<dbReference type="InterPro" id="IPR002933">
    <property type="entry name" value="Peptidase_M20"/>
</dbReference>
<comment type="caution">
    <text evidence="3">The sequence shown here is derived from an EMBL/GenBank/DDBJ whole genome shotgun (WGS) entry which is preliminary data.</text>
</comment>
<evidence type="ECO:0000313" key="3">
    <source>
        <dbReference type="EMBL" id="NEN79033.1"/>
    </source>
</evidence>
<evidence type="ECO:0000313" key="4">
    <source>
        <dbReference type="Proteomes" id="UP000468687"/>
    </source>
</evidence>
<evidence type="ECO:0000256" key="1">
    <source>
        <dbReference type="PIRSR" id="PIRSR005962-1"/>
    </source>
</evidence>
<dbReference type="PIRSF" id="PIRSF005962">
    <property type="entry name" value="Pept_M20D_amidohydro"/>
    <property type="match status" value="1"/>
</dbReference>
<name>A0A6P0HK87_9ACTN</name>
<feature type="binding site" evidence="1">
    <location>
        <position position="164"/>
    </location>
    <ligand>
        <name>Mn(2+)</name>
        <dbReference type="ChEBI" id="CHEBI:29035"/>
        <label>2</label>
    </ligand>
</feature>
<dbReference type="RefSeq" id="WP_163772561.1">
    <property type="nucleotide sequence ID" value="NZ_JAAGXA010000007.1"/>
</dbReference>
<dbReference type="SUPFAM" id="SSF55031">
    <property type="entry name" value="Bacterial exopeptidase dimerisation domain"/>
    <property type="match status" value="1"/>
</dbReference>